<sequence length="193" mass="21134">MISKFGGSQDLNFVSRLRELIVQNYFKPLLSSSPLVGLPALATRPQQDPLANNSRICSCLMIIVRVILMMQHSLEVVPSDAFNRAFQPDALRMAILIWCLGSTAETTLGGRMAIYGLTSHGVDEDVLMNILTSSMEHISAEMIAERCKEALREAIEDGLKNPGPSMSCLFVVGRMCCPAPTSYTSTLDQVLIP</sequence>
<keyword evidence="2" id="KW-1185">Reference proteome</keyword>
<organism evidence="1 2">
    <name type="scientific">Serendipita vermifera MAFF 305830</name>
    <dbReference type="NCBI Taxonomy" id="933852"/>
    <lineage>
        <taxon>Eukaryota</taxon>
        <taxon>Fungi</taxon>
        <taxon>Dikarya</taxon>
        <taxon>Basidiomycota</taxon>
        <taxon>Agaricomycotina</taxon>
        <taxon>Agaricomycetes</taxon>
        <taxon>Sebacinales</taxon>
        <taxon>Serendipitaceae</taxon>
        <taxon>Serendipita</taxon>
    </lineage>
</organism>
<dbReference type="STRING" id="933852.A0A0C3B0T0"/>
<dbReference type="Proteomes" id="UP000054097">
    <property type="component" value="Unassembled WGS sequence"/>
</dbReference>
<dbReference type="EMBL" id="KN824317">
    <property type="protein sequence ID" value="KIM25101.1"/>
    <property type="molecule type" value="Genomic_DNA"/>
</dbReference>
<protein>
    <submittedName>
        <fullName evidence="1">Uncharacterized protein</fullName>
    </submittedName>
</protein>
<evidence type="ECO:0000313" key="2">
    <source>
        <dbReference type="Proteomes" id="UP000054097"/>
    </source>
</evidence>
<reference evidence="2" key="2">
    <citation type="submission" date="2015-01" db="EMBL/GenBank/DDBJ databases">
        <title>Evolutionary Origins and Diversification of the Mycorrhizal Mutualists.</title>
        <authorList>
            <consortium name="DOE Joint Genome Institute"/>
            <consortium name="Mycorrhizal Genomics Consortium"/>
            <person name="Kohler A."/>
            <person name="Kuo A."/>
            <person name="Nagy L.G."/>
            <person name="Floudas D."/>
            <person name="Copeland A."/>
            <person name="Barry K.W."/>
            <person name="Cichocki N."/>
            <person name="Veneault-Fourrey C."/>
            <person name="LaButti K."/>
            <person name="Lindquist E.A."/>
            <person name="Lipzen A."/>
            <person name="Lundell T."/>
            <person name="Morin E."/>
            <person name="Murat C."/>
            <person name="Riley R."/>
            <person name="Ohm R."/>
            <person name="Sun H."/>
            <person name="Tunlid A."/>
            <person name="Henrissat B."/>
            <person name="Grigoriev I.V."/>
            <person name="Hibbett D.S."/>
            <person name="Martin F."/>
        </authorList>
    </citation>
    <scope>NUCLEOTIDE SEQUENCE [LARGE SCALE GENOMIC DNA]</scope>
    <source>
        <strain evidence="2">MAFF 305830</strain>
    </source>
</reference>
<reference evidence="1 2" key="1">
    <citation type="submission" date="2014-04" db="EMBL/GenBank/DDBJ databases">
        <authorList>
            <consortium name="DOE Joint Genome Institute"/>
            <person name="Kuo A."/>
            <person name="Zuccaro A."/>
            <person name="Kohler A."/>
            <person name="Nagy L.G."/>
            <person name="Floudas D."/>
            <person name="Copeland A."/>
            <person name="Barry K.W."/>
            <person name="Cichocki N."/>
            <person name="Veneault-Fourrey C."/>
            <person name="LaButti K."/>
            <person name="Lindquist E.A."/>
            <person name="Lipzen A."/>
            <person name="Lundell T."/>
            <person name="Morin E."/>
            <person name="Murat C."/>
            <person name="Sun H."/>
            <person name="Tunlid A."/>
            <person name="Henrissat B."/>
            <person name="Grigoriev I.V."/>
            <person name="Hibbett D.S."/>
            <person name="Martin F."/>
            <person name="Nordberg H.P."/>
            <person name="Cantor M.N."/>
            <person name="Hua S.X."/>
        </authorList>
    </citation>
    <scope>NUCLEOTIDE SEQUENCE [LARGE SCALE GENOMIC DNA]</scope>
    <source>
        <strain evidence="1 2">MAFF 305830</strain>
    </source>
</reference>
<dbReference type="HOGENOM" id="CLU_1409596_0_0_1"/>
<name>A0A0C3B0T0_SERVB</name>
<gene>
    <name evidence="1" type="ORF">M408DRAFT_26503</name>
</gene>
<accession>A0A0C3B0T0</accession>
<evidence type="ECO:0000313" key="1">
    <source>
        <dbReference type="EMBL" id="KIM25101.1"/>
    </source>
</evidence>
<proteinExistence type="predicted"/>
<dbReference type="AlphaFoldDB" id="A0A0C3B0T0"/>